<feature type="domain" description="RRM" evidence="4">
    <location>
        <begin position="58"/>
        <end position="134"/>
    </location>
</feature>
<evidence type="ECO:0000259" key="4">
    <source>
        <dbReference type="PROSITE" id="PS50102"/>
    </source>
</evidence>
<sequence>MEADEAYFENYDQEAAGQTNLEEETGIPLSEQEQRYEGVANDETLAASAEDKAEVDKRSIFISQVDYGCGAEELCNFFTPCGSIKRVTIKSDSEGNPKGFAYIEFDDIESVVEALKLDGQILRGRKLKVLCKRTNIVGMKSRRGGRGGPMGRGYGRGYGWYGGRGRGRGRASPYYHPY</sequence>
<dbReference type="EMBL" id="HBFM01010378">
    <property type="protein sequence ID" value="CAD8770189.1"/>
    <property type="molecule type" value="Transcribed_RNA"/>
</dbReference>
<accession>A0A7S0YDF2</accession>
<reference evidence="5" key="1">
    <citation type="submission" date="2021-01" db="EMBL/GenBank/DDBJ databases">
        <authorList>
            <person name="Corre E."/>
            <person name="Pelletier E."/>
            <person name="Niang G."/>
            <person name="Scheremetjew M."/>
            <person name="Finn R."/>
            <person name="Kale V."/>
            <person name="Holt S."/>
            <person name="Cochrane G."/>
            <person name="Meng A."/>
            <person name="Brown T."/>
            <person name="Cohen L."/>
        </authorList>
    </citation>
    <scope>NUCLEOTIDE SEQUENCE</scope>
    <source>
        <strain evidence="5">SAG 63-3</strain>
    </source>
</reference>
<dbReference type="InterPro" id="IPR035979">
    <property type="entry name" value="RBD_domain_sf"/>
</dbReference>
<dbReference type="SUPFAM" id="SSF54928">
    <property type="entry name" value="RNA-binding domain, RBD"/>
    <property type="match status" value="1"/>
</dbReference>
<evidence type="ECO:0000313" key="5">
    <source>
        <dbReference type="EMBL" id="CAD8770189.1"/>
    </source>
</evidence>
<dbReference type="PANTHER" id="PTHR23236">
    <property type="entry name" value="EUKARYOTIC TRANSLATION INITIATION FACTOR 4B/4H"/>
    <property type="match status" value="1"/>
</dbReference>
<feature type="region of interest" description="Disordered" evidence="3">
    <location>
        <begin position="1"/>
        <end position="32"/>
    </location>
</feature>
<dbReference type="AlphaFoldDB" id="A0A7S0YDF2"/>
<dbReference type="InterPro" id="IPR012677">
    <property type="entry name" value="Nucleotide-bd_a/b_plait_sf"/>
</dbReference>
<organism evidence="5">
    <name type="scientific">Polytomella parva</name>
    <dbReference type="NCBI Taxonomy" id="51329"/>
    <lineage>
        <taxon>Eukaryota</taxon>
        <taxon>Viridiplantae</taxon>
        <taxon>Chlorophyta</taxon>
        <taxon>core chlorophytes</taxon>
        <taxon>Chlorophyceae</taxon>
        <taxon>CS clade</taxon>
        <taxon>Chlamydomonadales</taxon>
        <taxon>Chlamydomonadaceae</taxon>
        <taxon>Polytomella</taxon>
    </lineage>
</organism>
<evidence type="ECO:0000256" key="3">
    <source>
        <dbReference type="SAM" id="MobiDB-lite"/>
    </source>
</evidence>
<dbReference type="PANTHER" id="PTHR23236:SF12">
    <property type="entry name" value="EUKARYOTIC INITIATION FACTOR 4B-RELATED"/>
    <property type="match status" value="1"/>
</dbReference>
<dbReference type="Pfam" id="PF00076">
    <property type="entry name" value="RRM_1"/>
    <property type="match status" value="1"/>
</dbReference>
<keyword evidence="1 2" id="KW-0694">RNA-binding</keyword>
<dbReference type="PROSITE" id="PS50102">
    <property type="entry name" value="RRM"/>
    <property type="match status" value="1"/>
</dbReference>
<proteinExistence type="predicted"/>
<gene>
    <name evidence="5" type="ORF">PPAR00522_LOCUS6589</name>
</gene>
<dbReference type="InterPro" id="IPR000504">
    <property type="entry name" value="RRM_dom"/>
</dbReference>
<dbReference type="GO" id="GO:0008143">
    <property type="term" value="F:poly(A) binding"/>
    <property type="evidence" value="ECO:0007669"/>
    <property type="project" value="TreeGrafter"/>
</dbReference>
<evidence type="ECO:0000256" key="2">
    <source>
        <dbReference type="PROSITE-ProRule" id="PRU00176"/>
    </source>
</evidence>
<protein>
    <recommendedName>
        <fullName evidence="4">RRM domain-containing protein</fullName>
    </recommendedName>
</protein>
<dbReference type="Gene3D" id="3.30.70.330">
    <property type="match status" value="1"/>
</dbReference>
<name>A0A7S0YDF2_9CHLO</name>
<evidence type="ECO:0000256" key="1">
    <source>
        <dbReference type="ARBA" id="ARBA00022884"/>
    </source>
</evidence>
<dbReference type="SMART" id="SM00360">
    <property type="entry name" value="RRM"/>
    <property type="match status" value="1"/>
</dbReference>